<gene>
    <name evidence="3" type="ORF">BCON_0256g00120</name>
</gene>
<evidence type="ECO:0000313" key="3">
    <source>
        <dbReference type="EMBL" id="TGO47984.1"/>
    </source>
</evidence>
<evidence type="ECO:0000256" key="1">
    <source>
        <dbReference type="SAM" id="MobiDB-lite"/>
    </source>
</evidence>
<feature type="compositionally biased region" description="Acidic residues" evidence="1">
    <location>
        <begin position="133"/>
        <end position="152"/>
    </location>
</feature>
<organism evidence="3 4">
    <name type="scientific">Botryotinia convoluta</name>
    <dbReference type="NCBI Taxonomy" id="54673"/>
    <lineage>
        <taxon>Eukaryota</taxon>
        <taxon>Fungi</taxon>
        <taxon>Dikarya</taxon>
        <taxon>Ascomycota</taxon>
        <taxon>Pezizomycotina</taxon>
        <taxon>Leotiomycetes</taxon>
        <taxon>Helotiales</taxon>
        <taxon>Sclerotiniaceae</taxon>
        <taxon>Botryotinia</taxon>
    </lineage>
</organism>
<accession>A0A4Z1HGI0</accession>
<proteinExistence type="predicted"/>
<protein>
    <submittedName>
        <fullName evidence="3">Uncharacterized protein</fullName>
    </submittedName>
</protein>
<sequence length="161" mass="18453">MPGALTQNIVLFLALVYACLISVVLMPIFLIFNAVPIRPGELIEAFLRSQTMNRLRGNYDEILERVIGDRVPGARDAPDDELPQARREWVVSRHEIMMGREFRISQYRGFLHELQERSANRVPNNRQLVAPPEIDDAPPELVDDSGSEDEFDIHDWDMSLP</sequence>
<keyword evidence="2" id="KW-1133">Transmembrane helix</keyword>
<keyword evidence="2" id="KW-0472">Membrane</keyword>
<dbReference type="Proteomes" id="UP000297527">
    <property type="component" value="Unassembled WGS sequence"/>
</dbReference>
<evidence type="ECO:0000256" key="2">
    <source>
        <dbReference type="SAM" id="Phobius"/>
    </source>
</evidence>
<feature type="region of interest" description="Disordered" evidence="1">
    <location>
        <begin position="122"/>
        <end position="161"/>
    </location>
</feature>
<comment type="caution">
    <text evidence="3">The sequence shown here is derived from an EMBL/GenBank/DDBJ whole genome shotgun (WGS) entry which is preliminary data.</text>
</comment>
<name>A0A4Z1HGI0_9HELO</name>
<dbReference type="OrthoDB" id="3552315at2759"/>
<dbReference type="EMBL" id="PQXN01000255">
    <property type="protein sequence ID" value="TGO47984.1"/>
    <property type="molecule type" value="Genomic_DNA"/>
</dbReference>
<keyword evidence="2" id="KW-0812">Transmembrane</keyword>
<feature type="transmembrane region" description="Helical" evidence="2">
    <location>
        <begin position="12"/>
        <end position="32"/>
    </location>
</feature>
<reference evidence="3 4" key="1">
    <citation type="submission" date="2017-12" db="EMBL/GenBank/DDBJ databases">
        <title>Comparative genomics of Botrytis spp.</title>
        <authorList>
            <person name="Valero-Jimenez C.A."/>
            <person name="Tapia P."/>
            <person name="Veloso J."/>
            <person name="Silva-Moreno E."/>
            <person name="Staats M."/>
            <person name="Valdes J.H."/>
            <person name="Van Kan J.A.L."/>
        </authorList>
    </citation>
    <scope>NUCLEOTIDE SEQUENCE [LARGE SCALE GENOMIC DNA]</scope>
    <source>
        <strain evidence="3 4">MUCL11595</strain>
    </source>
</reference>
<dbReference type="AlphaFoldDB" id="A0A4Z1HGI0"/>
<evidence type="ECO:0000313" key="4">
    <source>
        <dbReference type="Proteomes" id="UP000297527"/>
    </source>
</evidence>
<keyword evidence="4" id="KW-1185">Reference proteome</keyword>